<name>A0A975I8R9_9RHOB</name>
<evidence type="ECO:0000313" key="2">
    <source>
        <dbReference type="EMBL" id="QTN37314.1"/>
    </source>
</evidence>
<keyword evidence="1" id="KW-0732">Signal</keyword>
<accession>A0A975I8R9</accession>
<feature type="chain" id="PRO_5036804109" description="Secreted protein" evidence="1">
    <location>
        <begin position="21"/>
        <end position="104"/>
    </location>
</feature>
<organism evidence="2 3">
    <name type="scientific">Cognatishimia activa</name>
    <dbReference type="NCBI Taxonomy" id="1715691"/>
    <lineage>
        <taxon>Bacteria</taxon>
        <taxon>Pseudomonadati</taxon>
        <taxon>Pseudomonadota</taxon>
        <taxon>Alphaproteobacteria</taxon>
        <taxon>Rhodobacterales</taxon>
        <taxon>Paracoccaceae</taxon>
        <taxon>Cognatishimia</taxon>
    </lineage>
</organism>
<gene>
    <name evidence="2" type="ORF">HZ995_07410</name>
</gene>
<protein>
    <recommendedName>
        <fullName evidence="4">Secreted protein</fullName>
    </recommendedName>
</protein>
<dbReference type="EMBL" id="CP060010">
    <property type="protein sequence ID" value="QTN37314.1"/>
    <property type="molecule type" value="Genomic_DNA"/>
</dbReference>
<evidence type="ECO:0008006" key="4">
    <source>
        <dbReference type="Google" id="ProtNLM"/>
    </source>
</evidence>
<feature type="signal peptide" evidence="1">
    <location>
        <begin position="1"/>
        <end position="20"/>
    </location>
</feature>
<reference evidence="2" key="1">
    <citation type="submission" date="2020-07" db="EMBL/GenBank/DDBJ databases">
        <title>Genome sequences of bacteria associated with the marine, planktonic diatom Thalassiosira profunda strain ECT2AJA-044.</title>
        <authorList>
            <person name="Gargas C.B."/>
            <person name="Roberts W.R."/>
            <person name="Alverson A.J."/>
        </authorList>
    </citation>
    <scope>NUCLEOTIDE SEQUENCE</scope>
    <source>
        <strain evidence="2">ECT2AJA-044</strain>
    </source>
</reference>
<evidence type="ECO:0000313" key="3">
    <source>
        <dbReference type="Proteomes" id="UP000665026"/>
    </source>
</evidence>
<evidence type="ECO:0000256" key="1">
    <source>
        <dbReference type="SAM" id="SignalP"/>
    </source>
</evidence>
<dbReference type="KEGG" id="cact:HZ995_07410"/>
<dbReference type="Proteomes" id="UP000665026">
    <property type="component" value="Chromosome"/>
</dbReference>
<proteinExistence type="predicted"/>
<dbReference type="AlphaFoldDB" id="A0A975I8R9"/>
<sequence length="104" mass="11526">MRTLVYAVIFVSGGLSLASAAIPNAERGNRPTDLIAADLNISEEVFVQCFADVQPAKDKNPSGQRQRMNKAVLLPCLQAENPEITNRMLDQVMDRYRPEGPMNH</sequence>
<dbReference type="RefSeq" id="WP_209358022.1">
    <property type="nucleotide sequence ID" value="NZ_CP060010.1"/>
</dbReference>